<dbReference type="OrthoDB" id="9803878at2"/>
<gene>
    <name evidence="1" type="ORF">GCM10011316_36580</name>
</gene>
<reference evidence="1" key="1">
    <citation type="journal article" date="2014" name="Int. J. Syst. Evol. Microbiol.">
        <title>Complete genome sequence of Corynebacterium casei LMG S-19264T (=DSM 44701T), isolated from a smear-ripened cheese.</title>
        <authorList>
            <consortium name="US DOE Joint Genome Institute (JGI-PGF)"/>
            <person name="Walter F."/>
            <person name="Albersmeier A."/>
            <person name="Kalinowski J."/>
            <person name="Ruckert C."/>
        </authorList>
    </citation>
    <scope>NUCLEOTIDE SEQUENCE</scope>
    <source>
        <strain evidence="1">CGMCC 1.12426</strain>
    </source>
</reference>
<protein>
    <submittedName>
        <fullName evidence="1">Uncharacterized protein</fullName>
    </submittedName>
</protein>
<reference evidence="1" key="2">
    <citation type="submission" date="2020-09" db="EMBL/GenBank/DDBJ databases">
        <authorList>
            <person name="Sun Q."/>
            <person name="Zhou Y."/>
        </authorList>
    </citation>
    <scope>NUCLEOTIDE SEQUENCE</scope>
    <source>
        <strain evidence="1">CGMCC 1.12426</strain>
    </source>
</reference>
<dbReference type="AlphaFoldDB" id="A0A916X217"/>
<evidence type="ECO:0000313" key="2">
    <source>
        <dbReference type="Proteomes" id="UP000605148"/>
    </source>
</evidence>
<keyword evidence="2" id="KW-1185">Reference proteome</keyword>
<evidence type="ECO:0000313" key="1">
    <source>
        <dbReference type="EMBL" id="GGB61285.1"/>
    </source>
</evidence>
<proteinExistence type="predicted"/>
<dbReference type="RefSeq" id="WP_150497594.1">
    <property type="nucleotide sequence ID" value="NZ_BMFA01000014.1"/>
</dbReference>
<sequence length="87" mass="9849">MMDDDDGKQMSKVIRIDDALIKDHPGEMVRGTDVAVLNAMLDAEADLVEWLVHHNTERPHLGYRNVGRRPIETVMLFVSQEGYADSL</sequence>
<comment type="caution">
    <text evidence="1">The sequence shown here is derived from an EMBL/GenBank/DDBJ whole genome shotgun (WGS) entry which is preliminary data.</text>
</comment>
<dbReference type="Proteomes" id="UP000605148">
    <property type="component" value="Unassembled WGS sequence"/>
</dbReference>
<organism evidence="1 2">
    <name type="scientific">Roseibium aquae</name>
    <dbReference type="NCBI Taxonomy" id="1323746"/>
    <lineage>
        <taxon>Bacteria</taxon>
        <taxon>Pseudomonadati</taxon>
        <taxon>Pseudomonadota</taxon>
        <taxon>Alphaproteobacteria</taxon>
        <taxon>Hyphomicrobiales</taxon>
        <taxon>Stappiaceae</taxon>
        <taxon>Roseibium</taxon>
    </lineage>
</organism>
<dbReference type="EMBL" id="BMFA01000014">
    <property type="protein sequence ID" value="GGB61285.1"/>
    <property type="molecule type" value="Genomic_DNA"/>
</dbReference>
<accession>A0A916X217</accession>
<name>A0A916X217_9HYPH</name>